<evidence type="ECO:0000256" key="1">
    <source>
        <dbReference type="SAM" id="MobiDB-lite"/>
    </source>
</evidence>
<evidence type="ECO:0000313" key="2">
    <source>
        <dbReference type="EMBL" id="RYR33275.1"/>
    </source>
</evidence>
<evidence type="ECO:0000313" key="3">
    <source>
        <dbReference type="Proteomes" id="UP000289738"/>
    </source>
</evidence>
<feature type="region of interest" description="Disordered" evidence="1">
    <location>
        <begin position="66"/>
        <end position="89"/>
    </location>
</feature>
<feature type="compositionally biased region" description="Basic residues" evidence="1">
    <location>
        <begin position="66"/>
        <end position="76"/>
    </location>
</feature>
<reference evidence="2 3" key="1">
    <citation type="submission" date="2019-01" db="EMBL/GenBank/DDBJ databases">
        <title>Sequencing of cultivated peanut Arachis hypogaea provides insights into genome evolution and oil improvement.</title>
        <authorList>
            <person name="Chen X."/>
        </authorList>
    </citation>
    <scope>NUCLEOTIDE SEQUENCE [LARGE SCALE GENOMIC DNA]</scope>
    <source>
        <strain evidence="3">cv. Fuhuasheng</strain>
        <tissue evidence="2">Leaves</tissue>
    </source>
</reference>
<dbReference type="AlphaFoldDB" id="A0A445B3L1"/>
<sequence length="89" mass="10245">MDQVRRVYKVRNRPLGNPTIWPVYHGPQFVGNPFFRRVSKGRPRMTRFLNEMGTRMVRGPRRCKQCGVKGHSRSRCRQCGGASVGPTTQ</sequence>
<dbReference type="Proteomes" id="UP000289738">
    <property type="component" value="Chromosome A10"/>
</dbReference>
<organism evidence="2 3">
    <name type="scientific">Arachis hypogaea</name>
    <name type="common">Peanut</name>
    <dbReference type="NCBI Taxonomy" id="3818"/>
    <lineage>
        <taxon>Eukaryota</taxon>
        <taxon>Viridiplantae</taxon>
        <taxon>Streptophyta</taxon>
        <taxon>Embryophyta</taxon>
        <taxon>Tracheophyta</taxon>
        <taxon>Spermatophyta</taxon>
        <taxon>Magnoliopsida</taxon>
        <taxon>eudicotyledons</taxon>
        <taxon>Gunneridae</taxon>
        <taxon>Pentapetalae</taxon>
        <taxon>rosids</taxon>
        <taxon>fabids</taxon>
        <taxon>Fabales</taxon>
        <taxon>Fabaceae</taxon>
        <taxon>Papilionoideae</taxon>
        <taxon>50 kb inversion clade</taxon>
        <taxon>dalbergioids sensu lato</taxon>
        <taxon>Dalbergieae</taxon>
        <taxon>Pterocarpus clade</taxon>
        <taxon>Arachis</taxon>
    </lineage>
</organism>
<name>A0A445B3L1_ARAHY</name>
<accession>A0A445B3L1</accession>
<gene>
    <name evidence="2" type="ORF">Ahy_A10g047839</name>
</gene>
<dbReference type="EMBL" id="SDMP01000010">
    <property type="protein sequence ID" value="RYR33275.1"/>
    <property type="molecule type" value="Genomic_DNA"/>
</dbReference>
<comment type="caution">
    <text evidence="2">The sequence shown here is derived from an EMBL/GenBank/DDBJ whole genome shotgun (WGS) entry which is preliminary data.</text>
</comment>
<evidence type="ECO:0008006" key="4">
    <source>
        <dbReference type="Google" id="ProtNLM"/>
    </source>
</evidence>
<keyword evidence="3" id="KW-1185">Reference proteome</keyword>
<proteinExistence type="predicted"/>
<protein>
    <recommendedName>
        <fullName evidence="4">CCHC-type domain-containing protein</fullName>
    </recommendedName>
</protein>